<comment type="subcellular location">
    <subcellularLocation>
        <location evidence="1 15">Cytoplasm</location>
    </subcellularLocation>
</comment>
<feature type="domain" description="FDX-ACB" evidence="18">
    <location>
        <begin position="708"/>
        <end position="801"/>
    </location>
</feature>
<gene>
    <name evidence="15 20" type="primary">pheT</name>
    <name evidence="20" type="ORF">GCM10011611_53100</name>
</gene>
<keyword evidence="9 15" id="KW-0067">ATP-binding</keyword>
<evidence type="ECO:0000256" key="16">
    <source>
        <dbReference type="PROSITE-ProRule" id="PRU00209"/>
    </source>
</evidence>
<evidence type="ECO:0000256" key="9">
    <source>
        <dbReference type="ARBA" id="ARBA00022840"/>
    </source>
</evidence>
<dbReference type="GO" id="GO:0000287">
    <property type="term" value="F:magnesium ion binding"/>
    <property type="evidence" value="ECO:0007669"/>
    <property type="project" value="UniProtKB-UniRule"/>
</dbReference>
<dbReference type="InterPro" id="IPR045864">
    <property type="entry name" value="aa-tRNA-synth_II/BPL/LPL"/>
</dbReference>
<dbReference type="PROSITE" id="PS51483">
    <property type="entry name" value="B5"/>
    <property type="match status" value="1"/>
</dbReference>
<dbReference type="GO" id="GO:0005524">
    <property type="term" value="F:ATP binding"/>
    <property type="evidence" value="ECO:0007669"/>
    <property type="project" value="UniProtKB-UniRule"/>
</dbReference>
<evidence type="ECO:0000256" key="10">
    <source>
        <dbReference type="ARBA" id="ARBA00022842"/>
    </source>
</evidence>
<dbReference type="PANTHER" id="PTHR10947">
    <property type="entry name" value="PHENYLALANYL-TRNA SYNTHETASE BETA CHAIN AND LEUCINE-RICH REPEAT-CONTAINING PROTEIN 47"/>
    <property type="match status" value="1"/>
</dbReference>
<dbReference type="InterPro" id="IPR002547">
    <property type="entry name" value="tRNA-bd_dom"/>
</dbReference>
<organism evidence="20 21">
    <name type="scientific">Aliidongia dinghuensis</name>
    <dbReference type="NCBI Taxonomy" id="1867774"/>
    <lineage>
        <taxon>Bacteria</taxon>
        <taxon>Pseudomonadati</taxon>
        <taxon>Pseudomonadota</taxon>
        <taxon>Alphaproteobacteria</taxon>
        <taxon>Rhodospirillales</taxon>
        <taxon>Dongiaceae</taxon>
        <taxon>Aliidongia</taxon>
    </lineage>
</organism>
<evidence type="ECO:0000256" key="14">
    <source>
        <dbReference type="ARBA" id="ARBA00049255"/>
    </source>
</evidence>
<keyword evidence="8 15" id="KW-0547">Nucleotide-binding</keyword>
<feature type="domain" description="TRNA-binding" evidence="17">
    <location>
        <begin position="39"/>
        <end position="148"/>
    </location>
</feature>
<keyword evidence="10 15" id="KW-0460">Magnesium</keyword>
<comment type="subunit">
    <text evidence="3 15">Tetramer of two alpha and two beta subunits.</text>
</comment>
<dbReference type="Gene3D" id="3.30.56.10">
    <property type="match status" value="2"/>
</dbReference>
<evidence type="ECO:0000256" key="12">
    <source>
        <dbReference type="ARBA" id="ARBA00022917"/>
    </source>
</evidence>
<dbReference type="SUPFAM" id="SSF54991">
    <property type="entry name" value="Anticodon-binding domain of PheRS"/>
    <property type="match status" value="1"/>
</dbReference>
<evidence type="ECO:0000256" key="15">
    <source>
        <dbReference type="HAMAP-Rule" id="MF_00283"/>
    </source>
</evidence>
<dbReference type="Gene3D" id="3.30.930.10">
    <property type="entry name" value="Bira Bifunctional Protein, Domain 2"/>
    <property type="match status" value="1"/>
</dbReference>
<dbReference type="Pfam" id="PF03483">
    <property type="entry name" value="B3_4"/>
    <property type="match status" value="1"/>
</dbReference>
<dbReference type="InterPro" id="IPR004532">
    <property type="entry name" value="Phe-tRNA-ligase_IIc_bsu_bact"/>
</dbReference>
<keyword evidence="21" id="KW-1185">Reference proteome</keyword>
<evidence type="ECO:0000256" key="13">
    <source>
        <dbReference type="ARBA" id="ARBA00023146"/>
    </source>
</evidence>
<dbReference type="InterPro" id="IPR045060">
    <property type="entry name" value="Phe-tRNA-ligase_IIc_bsu"/>
</dbReference>
<dbReference type="InterPro" id="IPR009061">
    <property type="entry name" value="DNA-bd_dom_put_sf"/>
</dbReference>
<evidence type="ECO:0000256" key="3">
    <source>
        <dbReference type="ARBA" id="ARBA00011209"/>
    </source>
</evidence>
<dbReference type="GO" id="GO:0009328">
    <property type="term" value="C:phenylalanine-tRNA ligase complex"/>
    <property type="evidence" value="ECO:0007669"/>
    <property type="project" value="TreeGrafter"/>
</dbReference>
<dbReference type="RefSeq" id="WP_189051192.1">
    <property type="nucleotide sequence ID" value="NZ_BMJQ01000016.1"/>
</dbReference>
<evidence type="ECO:0000256" key="4">
    <source>
        <dbReference type="ARBA" id="ARBA00022490"/>
    </source>
</evidence>
<dbReference type="CDD" id="cd02796">
    <property type="entry name" value="tRNA_bind_bactPheRS"/>
    <property type="match status" value="1"/>
</dbReference>
<dbReference type="GO" id="GO:0004826">
    <property type="term" value="F:phenylalanine-tRNA ligase activity"/>
    <property type="evidence" value="ECO:0007669"/>
    <property type="project" value="UniProtKB-UniRule"/>
</dbReference>
<keyword evidence="12 15" id="KW-0648">Protein biosynthesis</keyword>
<dbReference type="Pfam" id="PF03484">
    <property type="entry name" value="B5"/>
    <property type="match status" value="1"/>
</dbReference>
<evidence type="ECO:0000259" key="17">
    <source>
        <dbReference type="PROSITE" id="PS50886"/>
    </source>
</evidence>
<comment type="caution">
    <text evidence="20">The sequence shown here is derived from an EMBL/GenBank/DDBJ whole genome shotgun (WGS) entry which is preliminary data.</text>
</comment>
<dbReference type="InterPro" id="IPR041616">
    <property type="entry name" value="PheRS_beta_core"/>
</dbReference>
<dbReference type="SUPFAM" id="SSF55681">
    <property type="entry name" value="Class II aaRS and biotin synthetases"/>
    <property type="match status" value="1"/>
</dbReference>
<evidence type="ECO:0000256" key="8">
    <source>
        <dbReference type="ARBA" id="ARBA00022741"/>
    </source>
</evidence>
<evidence type="ECO:0000313" key="20">
    <source>
        <dbReference type="EMBL" id="GGF40036.1"/>
    </source>
</evidence>
<dbReference type="Proteomes" id="UP000646365">
    <property type="component" value="Unassembled WGS sequence"/>
</dbReference>
<evidence type="ECO:0000259" key="18">
    <source>
        <dbReference type="PROSITE" id="PS51447"/>
    </source>
</evidence>
<reference evidence="20" key="2">
    <citation type="submission" date="2020-09" db="EMBL/GenBank/DDBJ databases">
        <authorList>
            <person name="Sun Q."/>
            <person name="Zhou Y."/>
        </authorList>
    </citation>
    <scope>NUCLEOTIDE SEQUENCE</scope>
    <source>
        <strain evidence="20">CGMCC 1.15725</strain>
    </source>
</reference>
<dbReference type="GO" id="GO:0000049">
    <property type="term" value="F:tRNA binding"/>
    <property type="evidence" value="ECO:0007669"/>
    <property type="project" value="UniProtKB-UniRule"/>
</dbReference>
<dbReference type="SUPFAM" id="SSF46955">
    <property type="entry name" value="Putative DNA-binding domain"/>
    <property type="match status" value="1"/>
</dbReference>
<dbReference type="InterPro" id="IPR036690">
    <property type="entry name" value="Fdx_antiC-bd_sf"/>
</dbReference>
<feature type="domain" description="B5" evidence="19">
    <location>
        <begin position="400"/>
        <end position="475"/>
    </location>
</feature>
<reference evidence="20" key="1">
    <citation type="journal article" date="2014" name="Int. J. Syst. Evol. Microbiol.">
        <title>Complete genome sequence of Corynebacterium casei LMG S-19264T (=DSM 44701T), isolated from a smear-ripened cheese.</title>
        <authorList>
            <consortium name="US DOE Joint Genome Institute (JGI-PGF)"/>
            <person name="Walter F."/>
            <person name="Albersmeier A."/>
            <person name="Kalinowski J."/>
            <person name="Ruckert C."/>
        </authorList>
    </citation>
    <scope>NUCLEOTIDE SEQUENCE</scope>
    <source>
        <strain evidence="20">CGMCC 1.15725</strain>
    </source>
</reference>
<dbReference type="Gene3D" id="3.30.70.380">
    <property type="entry name" value="Ferrodoxin-fold anticodon-binding domain"/>
    <property type="match status" value="1"/>
</dbReference>
<proteinExistence type="inferred from homology"/>
<dbReference type="SMART" id="SM00874">
    <property type="entry name" value="B5"/>
    <property type="match status" value="1"/>
</dbReference>
<dbReference type="PROSITE" id="PS51447">
    <property type="entry name" value="FDX_ACB"/>
    <property type="match status" value="1"/>
</dbReference>
<dbReference type="Pfam" id="PF17759">
    <property type="entry name" value="tRNA_synthFbeta"/>
    <property type="match status" value="1"/>
</dbReference>
<dbReference type="CDD" id="cd00769">
    <property type="entry name" value="PheRS_beta_core"/>
    <property type="match status" value="1"/>
</dbReference>
<evidence type="ECO:0000256" key="6">
    <source>
        <dbReference type="ARBA" id="ARBA00022598"/>
    </source>
</evidence>
<evidence type="ECO:0000256" key="11">
    <source>
        <dbReference type="ARBA" id="ARBA00022884"/>
    </source>
</evidence>
<dbReference type="Pfam" id="PF03147">
    <property type="entry name" value="FDX-ACB"/>
    <property type="match status" value="1"/>
</dbReference>
<evidence type="ECO:0000259" key="19">
    <source>
        <dbReference type="PROSITE" id="PS51483"/>
    </source>
</evidence>
<keyword evidence="13 15" id="KW-0030">Aminoacyl-tRNA synthetase</keyword>
<evidence type="ECO:0000256" key="1">
    <source>
        <dbReference type="ARBA" id="ARBA00004496"/>
    </source>
</evidence>
<keyword evidence="6 15" id="KW-0436">Ligase</keyword>
<dbReference type="InterPro" id="IPR012340">
    <property type="entry name" value="NA-bd_OB-fold"/>
</dbReference>
<evidence type="ECO:0000256" key="2">
    <source>
        <dbReference type="ARBA" id="ARBA00008653"/>
    </source>
</evidence>
<keyword evidence="5 16" id="KW-0820">tRNA-binding</keyword>
<feature type="binding site" evidence="15">
    <location>
        <position position="462"/>
    </location>
    <ligand>
        <name>Mg(2+)</name>
        <dbReference type="ChEBI" id="CHEBI:18420"/>
        <note>shared with alpha subunit</note>
    </ligand>
</feature>
<comment type="similarity">
    <text evidence="2 15">Belongs to the phenylalanyl-tRNA synthetase beta subunit family. Type 1 subfamily.</text>
</comment>
<protein>
    <recommendedName>
        <fullName evidence="15">Phenylalanine--tRNA ligase beta subunit</fullName>
        <ecNumber evidence="15">6.1.1.20</ecNumber>
    </recommendedName>
    <alternativeName>
        <fullName evidence="15">Phenylalanyl-tRNA synthetase beta subunit</fullName>
        <shortName evidence="15">PheRS</shortName>
    </alternativeName>
</protein>
<feature type="binding site" evidence="15">
    <location>
        <position position="459"/>
    </location>
    <ligand>
        <name>Mg(2+)</name>
        <dbReference type="ChEBI" id="CHEBI:18420"/>
        <note>shared with alpha subunit</note>
    </ligand>
</feature>
<dbReference type="PROSITE" id="PS50886">
    <property type="entry name" value="TRBD"/>
    <property type="match status" value="1"/>
</dbReference>
<dbReference type="EMBL" id="BMJQ01000016">
    <property type="protein sequence ID" value="GGF40036.1"/>
    <property type="molecule type" value="Genomic_DNA"/>
</dbReference>
<dbReference type="NCBIfam" id="TIGR00472">
    <property type="entry name" value="pheT_bact"/>
    <property type="match status" value="1"/>
</dbReference>
<dbReference type="PANTHER" id="PTHR10947:SF0">
    <property type="entry name" value="PHENYLALANINE--TRNA LIGASE BETA SUBUNIT"/>
    <property type="match status" value="1"/>
</dbReference>
<dbReference type="Pfam" id="PF01588">
    <property type="entry name" value="tRNA_bind"/>
    <property type="match status" value="1"/>
</dbReference>
<keyword evidence="11 16" id="KW-0694">RNA-binding</keyword>
<dbReference type="FunFam" id="3.30.70.380:FF:000001">
    <property type="entry name" value="Phenylalanine--tRNA ligase beta subunit"/>
    <property type="match status" value="1"/>
</dbReference>
<evidence type="ECO:0000256" key="5">
    <source>
        <dbReference type="ARBA" id="ARBA00022555"/>
    </source>
</evidence>
<keyword evidence="7 15" id="KW-0479">Metal-binding</keyword>
<dbReference type="Gene3D" id="2.40.50.140">
    <property type="entry name" value="Nucleic acid-binding proteins"/>
    <property type="match status" value="1"/>
</dbReference>
<dbReference type="InterPro" id="IPR020825">
    <property type="entry name" value="Phe-tRNA_synthase-like_B3/B4"/>
</dbReference>
<feature type="binding site" evidence="15">
    <location>
        <position position="453"/>
    </location>
    <ligand>
        <name>Mg(2+)</name>
        <dbReference type="ChEBI" id="CHEBI:18420"/>
        <note>shared with alpha subunit</note>
    </ligand>
</feature>
<dbReference type="SUPFAM" id="SSF56037">
    <property type="entry name" value="PheT/TilS domain"/>
    <property type="match status" value="1"/>
</dbReference>
<comment type="catalytic activity">
    <reaction evidence="14 15">
        <text>tRNA(Phe) + L-phenylalanine + ATP = L-phenylalanyl-tRNA(Phe) + AMP + diphosphate + H(+)</text>
        <dbReference type="Rhea" id="RHEA:19413"/>
        <dbReference type="Rhea" id="RHEA-COMP:9668"/>
        <dbReference type="Rhea" id="RHEA-COMP:9699"/>
        <dbReference type="ChEBI" id="CHEBI:15378"/>
        <dbReference type="ChEBI" id="CHEBI:30616"/>
        <dbReference type="ChEBI" id="CHEBI:33019"/>
        <dbReference type="ChEBI" id="CHEBI:58095"/>
        <dbReference type="ChEBI" id="CHEBI:78442"/>
        <dbReference type="ChEBI" id="CHEBI:78531"/>
        <dbReference type="ChEBI" id="CHEBI:456215"/>
        <dbReference type="EC" id="6.1.1.20"/>
    </reaction>
</comment>
<dbReference type="HAMAP" id="MF_00283">
    <property type="entry name" value="Phe_tRNA_synth_beta1"/>
    <property type="match status" value="1"/>
</dbReference>
<dbReference type="EC" id="6.1.1.20" evidence="15"/>
<accession>A0A8J3E4M6</accession>
<keyword evidence="4 15" id="KW-0963">Cytoplasm</keyword>
<dbReference type="NCBIfam" id="NF045760">
    <property type="entry name" value="YtpR"/>
    <property type="match status" value="1"/>
</dbReference>
<dbReference type="InterPro" id="IPR005147">
    <property type="entry name" value="tRNA_synthase_B5-dom"/>
</dbReference>
<dbReference type="Gene3D" id="3.50.40.10">
    <property type="entry name" value="Phenylalanyl-trna Synthetase, Chain B, domain 3"/>
    <property type="match status" value="1"/>
</dbReference>
<name>A0A8J3E4M6_9PROT</name>
<dbReference type="SMART" id="SM00896">
    <property type="entry name" value="FDX-ACB"/>
    <property type="match status" value="1"/>
</dbReference>
<dbReference type="InterPro" id="IPR005146">
    <property type="entry name" value="B3/B4_tRNA-bd"/>
</dbReference>
<dbReference type="SUPFAM" id="SSF50249">
    <property type="entry name" value="Nucleic acid-binding proteins"/>
    <property type="match status" value="1"/>
</dbReference>
<dbReference type="InterPro" id="IPR005121">
    <property type="entry name" value="Fdx_antiC-bd"/>
</dbReference>
<evidence type="ECO:0000313" key="21">
    <source>
        <dbReference type="Proteomes" id="UP000646365"/>
    </source>
</evidence>
<dbReference type="SMART" id="SM00873">
    <property type="entry name" value="B3_4"/>
    <property type="match status" value="1"/>
</dbReference>
<dbReference type="GO" id="GO:0006432">
    <property type="term" value="P:phenylalanyl-tRNA aminoacylation"/>
    <property type="evidence" value="ECO:0007669"/>
    <property type="project" value="UniProtKB-UniRule"/>
</dbReference>
<dbReference type="FunFam" id="2.40.50.140:FF:000045">
    <property type="entry name" value="Phenylalanine--tRNA ligase beta subunit"/>
    <property type="match status" value="1"/>
</dbReference>
<evidence type="ECO:0000256" key="7">
    <source>
        <dbReference type="ARBA" id="ARBA00022723"/>
    </source>
</evidence>
<sequence length="802" mass="84993">MKTTLSWLKQHLETDADLATLTRTLTMFGLEVDNIEDRGAALAPFKVAYVVSAEQHPNADKLKLCKVDTGSETIQVVCGAPNARAGLKVVFAPSGSTIPRTGLVLKPSEIRGVKSNGMMCSAYEMGLSEDHEGIIELPAEAPVGEPFAAVLGLDDPLLDIKITPNRADCLGVRGIARDLAAAGLGTLKPLAVEKIPGRFPSPVKIHIAGEALKDCPMFVGRVIRGVRNGPSPAWLQERLTSIGLRPISALVDITNYMTFDVNRPLHVFDVAKVKGDLTVHPAKGGETLLALNGKEYALEPGMVAISDASGVVSLGGVMGGETTGCDEGTVDVLIEAALFDPTRTAETGRRLSVQSDARYRFERGVDPAFVRDGIEIATKLVLELCGGEPGEVTVTGAEPHWQRTVTLRPERVETLGAVTVPDQDIARILSHLGCSVAKASDHFAVSLPSWRADIEGEADLVEEVLRLHGYDHIPAVPLRPVGALPGQAVDANQRRAGLVRRTLAERGLHEAVTYSFMSSALFGIGNAGLFGTADASLAVANPISSDLDVMRPSILPNLLTAAQRNADRGYGDAALFELGPQYRDDTPEGQALVAAGIRHGRTARKLWRNAGAPVDAFDAKADALAALAAAGAPVENLQVTADPPGWYHPGRGGSIRLGPKTVLAHFGEIHPRLVTALGLKGPAVGFEVYLDAVPPVKAQKGRPLLKLSPFQPIERDFAFLVDQTVPAEAVLRAARGADKKLVTEVRLFDVYTGQGVPEGKKSLALTVTLQPVEATLTDEAIEAVSKTIVAQVTKLTGAVLRG</sequence>
<feature type="binding site" evidence="15">
    <location>
        <position position="463"/>
    </location>
    <ligand>
        <name>Mg(2+)</name>
        <dbReference type="ChEBI" id="CHEBI:18420"/>
        <note>shared with alpha subunit</note>
    </ligand>
</feature>
<comment type="cofactor">
    <cofactor evidence="15">
        <name>Mg(2+)</name>
        <dbReference type="ChEBI" id="CHEBI:18420"/>
    </cofactor>
    <text evidence="15">Binds 2 magnesium ions per tetramer.</text>
</comment>
<dbReference type="AlphaFoldDB" id="A0A8J3E4M6"/>
<dbReference type="InterPro" id="IPR033714">
    <property type="entry name" value="tRNA_bind_bactPheRS"/>
</dbReference>
<dbReference type="FunFam" id="3.30.56.10:FF:000002">
    <property type="entry name" value="Phenylalanine--tRNA ligase beta subunit"/>
    <property type="match status" value="1"/>
</dbReference>